<dbReference type="HAMAP" id="MF_00040">
    <property type="entry name" value="RRF"/>
    <property type="match status" value="1"/>
</dbReference>
<evidence type="ECO:0000256" key="2">
    <source>
        <dbReference type="ARBA" id="ARBA00005912"/>
    </source>
</evidence>
<dbReference type="GO" id="GO:0005737">
    <property type="term" value="C:cytoplasm"/>
    <property type="evidence" value="ECO:0007669"/>
    <property type="project" value="UniProtKB-SubCell"/>
</dbReference>
<dbReference type="FunFam" id="3.30.1360.40:FF:000001">
    <property type="entry name" value="Ribosome-recycling factor"/>
    <property type="match status" value="1"/>
</dbReference>
<dbReference type="InterPro" id="IPR002661">
    <property type="entry name" value="Ribosome_recyc_fac"/>
</dbReference>
<evidence type="ECO:0000256" key="3">
    <source>
        <dbReference type="ARBA" id="ARBA00022490"/>
    </source>
</evidence>
<dbReference type="CDD" id="cd00520">
    <property type="entry name" value="RRF"/>
    <property type="match status" value="1"/>
</dbReference>
<dbReference type="KEGG" id="asx:CDL62_08525"/>
<comment type="similarity">
    <text evidence="2 6">Belongs to the RRF family.</text>
</comment>
<evidence type="ECO:0000256" key="6">
    <source>
        <dbReference type="HAMAP-Rule" id="MF_00040"/>
    </source>
</evidence>
<keyword evidence="4 6" id="KW-0648">Protein biosynthesis</keyword>
<evidence type="ECO:0000256" key="1">
    <source>
        <dbReference type="ARBA" id="ARBA00004496"/>
    </source>
</evidence>
<dbReference type="Proteomes" id="UP000191055">
    <property type="component" value="Unassembled WGS sequence"/>
</dbReference>
<sequence length="187" mass="21379">MEDEIKLVLEDATEKMDKAIDHLDREMAKIRAGKANPKMLDGLMVDYYGSMTPLAQVANVNTPDPRTIAIQPWEKGMISVIEKAILAANLGMNPDNNGDVIRINVPPLTEERRKDLVKMVKKIGEETRIGIRNVRREAIDEFKKLQKDGLPEDMAKDAEDETQKLTDKFMKRIEEMLERKEQDIMTV</sequence>
<dbReference type="FunFam" id="1.10.132.20:FF:000001">
    <property type="entry name" value="Ribosome-recycling factor"/>
    <property type="match status" value="1"/>
</dbReference>
<dbReference type="NCBIfam" id="TIGR00496">
    <property type="entry name" value="frr"/>
    <property type="match status" value="1"/>
</dbReference>
<dbReference type="Pfam" id="PF01765">
    <property type="entry name" value="RRF"/>
    <property type="match status" value="1"/>
</dbReference>
<dbReference type="InterPro" id="IPR023584">
    <property type="entry name" value="Ribosome_recyc_fac_dom"/>
</dbReference>
<dbReference type="AlphaFoldDB" id="A0A1T5HTH6"/>
<dbReference type="Gene3D" id="3.30.1360.40">
    <property type="match status" value="1"/>
</dbReference>
<evidence type="ECO:0000256" key="4">
    <source>
        <dbReference type="ARBA" id="ARBA00022917"/>
    </source>
</evidence>
<gene>
    <name evidence="6" type="primary">frr</name>
    <name evidence="8" type="ORF">SAMN03080601_03283</name>
</gene>
<comment type="function">
    <text evidence="5 6">Responsible for the release of ribosomes from messenger RNA at the termination of protein biosynthesis. May increase the efficiency of translation by recycling ribosomes from one round of translation to another.</text>
</comment>
<keyword evidence="9" id="KW-1185">Reference proteome</keyword>
<dbReference type="Gene3D" id="1.10.132.20">
    <property type="entry name" value="Ribosome-recycling factor"/>
    <property type="match status" value="1"/>
</dbReference>
<evidence type="ECO:0000313" key="8">
    <source>
        <dbReference type="EMBL" id="SKC23995.1"/>
    </source>
</evidence>
<evidence type="ECO:0000256" key="5">
    <source>
        <dbReference type="ARBA" id="ARBA00025050"/>
    </source>
</evidence>
<dbReference type="GO" id="GO:0006415">
    <property type="term" value="P:translational termination"/>
    <property type="evidence" value="ECO:0007669"/>
    <property type="project" value="UniProtKB-UniRule"/>
</dbReference>
<organism evidence="8 9">
    <name type="scientific">Alkalitalea saponilacus</name>
    <dbReference type="NCBI Taxonomy" id="889453"/>
    <lineage>
        <taxon>Bacteria</taxon>
        <taxon>Pseudomonadati</taxon>
        <taxon>Bacteroidota</taxon>
        <taxon>Bacteroidia</taxon>
        <taxon>Marinilabiliales</taxon>
        <taxon>Marinilabiliaceae</taxon>
        <taxon>Alkalitalea</taxon>
    </lineage>
</organism>
<feature type="domain" description="Ribosome recycling factor" evidence="7">
    <location>
        <begin position="24"/>
        <end position="185"/>
    </location>
</feature>
<proteinExistence type="inferred from homology"/>
<protein>
    <recommendedName>
        <fullName evidence="6">Ribosome-recycling factor</fullName>
        <shortName evidence="6">RRF</shortName>
    </recommendedName>
    <alternativeName>
        <fullName evidence="6">Ribosome-releasing factor</fullName>
    </alternativeName>
</protein>
<dbReference type="STRING" id="889453.SAMN03080601_03283"/>
<dbReference type="OrthoDB" id="9804006at2"/>
<dbReference type="EMBL" id="FUYV01000025">
    <property type="protein sequence ID" value="SKC23995.1"/>
    <property type="molecule type" value="Genomic_DNA"/>
</dbReference>
<dbReference type="RefSeq" id="WP_079558945.1">
    <property type="nucleotide sequence ID" value="NZ_CP021904.1"/>
</dbReference>
<dbReference type="SUPFAM" id="SSF55194">
    <property type="entry name" value="Ribosome recycling factor, RRF"/>
    <property type="match status" value="1"/>
</dbReference>
<keyword evidence="3 6" id="KW-0963">Cytoplasm</keyword>
<dbReference type="PANTHER" id="PTHR20982">
    <property type="entry name" value="RIBOSOME RECYCLING FACTOR"/>
    <property type="match status" value="1"/>
</dbReference>
<dbReference type="PANTHER" id="PTHR20982:SF3">
    <property type="entry name" value="MITOCHONDRIAL RIBOSOME RECYCLING FACTOR PSEUDO 1"/>
    <property type="match status" value="1"/>
</dbReference>
<accession>A0A1T5HTH6</accession>
<name>A0A1T5HTH6_9BACT</name>
<dbReference type="InterPro" id="IPR036191">
    <property type="entry name" value="RRF_sf"/>
</dbReference>
<evidence type="ECO:0000313" key="9">
    <source>
        <dbReference type="Proteomes" id="UP000191055"/>
    </source>
</evidence>
<dbReference type="GO" id="GO:0043023">
    <property type="term" value="F:ribosomal large subunit binding"/>
    <property type="evidence" value="ECO:0007669"/>
    <property type="project" value="TreeGrafter"/>
</dbReference>
<evidence type="ECO:0000259" key="7">
    <source>
        <dbReference type="Pfam" id="PF01765"/>
    </source>
</evidence>
<comment type="subcellular location">
    <subcellularLocation>
        <location evidence="1 6">Cytoplasm</location>
    </subcellularLocation>
</comment>
<reference evidence="8 9" key="1">
    <citation type="submission" date="2017-02" db="EMBL/GenBank/DDBJ databases">
        <authorList>
            <person name="Peterson S.W."/>
        </authorList>
    </citation>
    <scope>NUCLEOTIDE SEQUENCE [LARGE SCALE GENOMIC DNA]</scope>
    <source>
        <strain evidence="8 9">DSM 24412</strain>
    </source>
</reference>